<dbReference type="AlphaFoldDB" id="A0A0P1EQR8"/>
<proteinExistence type="predicted"/>
<keyword evidence="1" id="KW-0472">Membrane</keyword>
<keyword evidence="1" id="KW-1133">Transmembrane helix</keyword>
<name>A0A0P1EQR8_9RHOB</name>
<dbReference type="Proteomes" id="UP000054823">
    <property type="component" value="Unassembled WGS sequence"/>
</dbReference>
<feature type="transmembrane region" description="Helical" evidence="1">
    <location>
        <begin position="52"/>
        <end position="70"/>
    </location>
</feature>
<organism evidence="2 3">
    <name type="scientific">Shimia marina</name>
    <dbReference type="NCBI Taxonomy" id="321267"/>
    <lineage>
        <taxon>Bacteria</taxon>
        <taxon>Pseudomonadati</taxon>
        <taxon>Pseudomonadota</taxon>
        <taxon>Alphaproteobacteria</taxon>
        <taxon>Rhodobacterales</taxon>
        <taxon>Roseobacteraceae</taxon>
    </lineage>
</organism>
<sequence>MTVTKLLLVLFGLALIFSAPELGEITQCYTTVFLHSGAWQSLICEYSVTVKLWFIAPFEILGVAFCILALRKAKTVTPLHS</sequence>
<evidence type="ECO:0000313" key="3">
    <source>
        <dbReference type="Proteomes" id="UP000054823"/>
    </source>
</evidence>
<keyword evidence="1" id="KW-0812">Transmembrane</keyword>
<accession>A0A0P1EQR8</accession>
<keyword evidence="3" id="KW-1185">Reference proteome</keyword>
<evidence type="ECO:0000313" key="2">
    <source>
        <dbReference type="EMBL" id="CUH52834.1"/>
    </source>
</evidence>
<gene>
    <name evidence="2" type="ORF">SHM7688_02281</name>
</gene>
<dbReference type="EMBL" id="CYPW01000024">
    <property type="protein sequence ID" value="CUH52834.1"/>
    <property type="molecule type" value="Genomic_DNA"/>
</dbReference>
<evidence type="ECO:0000256" key="1">
    <source>
        <dbReference type="SAM" id="Phobius"/>
    </source>
</evidence>
<protein>
    <submittedName>
        <fullName evidence="2">Uncharacterized protein</fullName>
    </submittedName>
</protein>
<reference evidence="2 3" key="1">
    <citation type="submission" date="2015-09" db="EMBL/GenBank/DDBJ databases">
        <authorList>
            <consortium name="Swine Surveillance"/>
        </authorList>
    </citation>
    <scope>NUCLEOTIDE SEQUENCE [LARGE SCALE GENOMIC DNA]</scope>
    <source>
        <strain evidence="2 3">CECT 7688</strain>
    </source>
</reference>